<reference evidence="2" key="1">
    <citation type="journal article" date="2023" name="Mol. Ecol. Resour.">
        <title>Chromosome-level genome assembly of a triploid poplar Populus alba 'Berolinensis'.</title>
        <authorList>
            <person name="Chen S."/>
            <person name="Yu Y."/>
            <person name="Wang X."/>
            <person name="Wang S."/>
            <person name="Zhang T."/>
            <person name="Zhou Y."/>
            <person name="He R."/>
            <person name="Meng N."/>
            <person name="Wang Y."/>
            <person name="Liu W."/>
            <person name="Liu Z."/>
            <person name="Liu J."/>
            <person name="Guo Q."/>
            <person name="Huang H."/>
            <person name="Sederoff R.R."/>
            <person name="Wang G."/>
            <person name="Qu G."/>
            <person name="Chen S."/>
        </authorList>
    </citation>
    <scope>NUCLEOTIDE SEQUENCE</scope>
    <source>
        <strain evidence="2">SC-2020</strain>
    </source>
</reference>
<keyword evidence="1" id="KW-0812">Transmembrane</keyword>
<evidence type="ECO:0000256" key="1">
    <source>
        <dbReference type="SAM" id="Phobius"/>
    </source>
</evidence>
<dbReference type="EMBL" id="JAQIZT010000009">
    <property type="protein sequence ID" value="KAJ6984931.1"/>
    <property type="molecule type" value="Genomic_DNA"/>
</dbReference>
<accession>A0AAD6MGJ4</accession>
<evidence type="ECO:0000313" key="3">
    <source>
        <dbReference type="Proteomes" id="UP001164929"/>
    </source>
</evidence>
<organism evidence="2 3">
    <name type="scientific">Populus alba x Populus x berolinensis</name>
    <dbReference type="NCBI Taxonomy" id="444605"/>
    <lineage>
        <taxon>Eukaryota</taxon>
        <taxon>Viridiplantae</taxon>
        <taxon>Streptophyta</taxon>
        <taxon>Embryophyta</taxon>
        <taxon>Tracheophyta</taxon>
        <taxon>Spermatophyta</taxon>
        <taxon>Magnoliopsida</taxon>
        <taxon>eudicotyledons</taxon>
        <taxon>Gunneridae</taxon>
        <taxon>Pentapetalae</taxon>
        <taxon>rosids</taxon>
        <taxon>fabids</taxon>
        <taxon>Malpighiales</taxon>
        <taxon>Salicaceae</taxon>
        <taxon>Saliceae</taxon>
        <taxon>Populus</taxon>
    </lineage>
</organism>
<name>A0AAD6MGJ4_9ROSI</name>
<keyword evidence="1" id="KW-0472">Membrane</keyword>
<sequence length="93" mass="10626">MIIKEISYNKIRSFEMMYGMKATTLFTIFLDLVFLMLTCASPLTSLYTKGLLLLGNLASTFIMSTKQKKLASCKRLPQPSENKFRKDFVSIIT</sequence>
<keyword evidence="3" id="KW-1185">Reference proteome</keyword>
<dbReference type="AlphaFoldDB" id="A0AAD6MGJ4"/>
<gene>
    <name evidence="2" type="ORF">NC653_023044</name>
</gene>
<feature type="transmembrane region" description="Helical" evidence="1">
    <location>
        <begin position="21"/>
        <end position="40"/>
    </location>
</feature>
<comment type="caution">
    <text evidence="2">The sequence shown here is derived from an EMBL/GenBank/DDBJ whole genome shotgun (WGS) entry which is preliminary data.</text>
</comment>
<protein>
    <submittedName>
        <fullName evidence="2">Uncharacterized protein</fullName>
    </submittedName>
</protein>
<evidence type="ECO:0000313" key="2">
    <source>
        <dbReference type="EMBL" id="KAJ6984931.1"/>
    </source>
</evidence>
<proteinExistence type="predicted"/>
<keyword evidence="1" id="KW-1133">Transmembrane helix</keyword>
<dbReference type="Proteomes" id="UP001164929">
    <property type="component" value="Chromosome 9"/>
</dbReference>